<evidence type="ECO:0000256" key="6">
    <source>
        <dbReference type="SAM" id="Phobius"/>
    </source>
</evidence>
<evidence type="ECO:0000313" key="9">
    <source>
        <dbReference type="Proteomes" id="UP000030746"/>
    </source>
</evidence>
<dbReference type="InterPro" id="IPR042502">
    <property type="entry name" value="TM7SF3"/>
</dbReference>
<dbReference type="CTD" id="20229804"/>
<evidence type="ECO:0000259" key="7">
    <source>
        <dbReference type="Pfam" id="PF13886"/>
    </source>
</evidence>
<comment type="subcellular location">
    <subcellularLocation>
        <location evidence="1">Membrane</location>
        <topology evidence="1">Multi-pass membrane protein</topology>
    </subcellularLocation>
</comment>
<evidence type="ECO:0000313" key="8">
    <source>
        <dbReference type="EMBL" id="ESO97620.1"/>
    </source>
</evidence>
<feature type="transmembrane region" description="Helical" evidence="6">
    <location>
        <begin position="263"/>
        <end position="281"/>
    </location>
</feature>
<dbReference type="GO" id="GO:0005886">
    <property type="term" value="C:plasma membrane"/>
    <property type="evidence" value="ECO:0007669"/>
    <property type="project" value="TreeGrafter"/>
</dbReference>
<dbReference type="HOGENOM" id="CLU_029739_0_0_1"/>
<dbReference type="KEGG" id="lgi:LOTGIDRAFT_103944"/>
<evidence type="ECO:0000256" key="1">
    <source>
        <dbReference type="ARBA" id="ARBA00004141"/>
    </source>
</evidence>
<evidence type="ECO:0000256" key="2">
    <source>
        <dbReference type="ARBA" id="ARBA00022692"/>
    </source>
</evidence>
<dbReference type="InterPro" id="IPR025256">
    <property type="entry name" value="TM7S3/TM198-like_dom"/>
</dbReference>
<evidence type="ECO:0000256" key="5">
    <source>
        <dbReference type="SAM" id="MobiDB-lite"/>
    </source>
</evidence>
<dbReference type="PANTHER" id="PTHR15937:SF3">
    <property type="entry name" value="TRANSMEMBRANE 7 SUPERFAMILY MEMBER 3"/>
    <property type="match status" value="1"/>
</dbReference>
<organism evidence="8 9">
    <name type="scientific">Lottia gigantea</name>
    <name type="common">Giant owl limpet</name>
    <dbReference type="NCBI Taxonomy" id="225164"/>
    <lineage>
        <taxon>Eukaryota</taxon>
        <taxon>Metazoa</taxon>
        <taxon>Spiralia</taxon>
        <taxon>Lophotrochozoa</taxon>
        <taxon>Mollusca</taxon>
        <taxon>Gastropoda</taxon>
        <taxon>Patellogastropoda</taxon>
        <taxon>Lottioidea</taxon>
        <taxon>Lottiidae</taxon>
        <taxon>Lottia</taxon>
    </lineage>
</organism>
<dbReference type="OMA" id="VCTWYLQ"/>
<proteinExistence type="predicted"/>
<feature type="region of interest" description="Disordered" evidence="5">
    <location>
        <begin position="508"/>
        <end position="539"/>
    </location>
</feature>
<reference evidence="8 9" key="1">
    <citation type="journal article" date="2013" name="Nature">
        <title>Insights into bilaterian evolution from three spiralian genomes.</title>
        <authorList>
            <person name="Simakov O."/>
            <person name="Marletaz F."/>
            <person name="Cho S.J."/>
            <person name="Edsinger-Gonzales E."/>
            <person name="Havlak P."/>
            <person name="Hellsten U."/>
            <person name="Kuo D.H."/>
            <person name="Larsson T."/>
            <person name="Lv J."/>
            <person name="Arendt D."/>
            <person name="Savage R."/>
            <person name="Osoegawa K."/>
            <person name="de Jong P."/>
            <person name="Grimwood J."/>
            <person name="Chapman J.A."/>
            <person name="Shapiro H."/>
            <person name="Aerts A."/>
            <person name="Otillar R.P."/>
            <person name="Terry A.Y."/>
            <person name="Boore J.L."/>
            <person name="Grigoriev I.V."/>
            <person name="Lindberg D.R."/>
            <person name="Seaver E.C."/>
            <person name="Weisblat D.A."/>
            <person name="Putnam N.H."/>
            <person name="Rokhsar D.S."/>
        </authorList>
    </citation>
    <scope>NUCLEOTIDE SEQUENCE [LARGE SCALE GENOMIC DNA]</scope>
</reference>
<evidence type="ECO:0000256" key="4">
    <source>
        <dbReference type="ARBA" id="ARBA00023136"/>
    </source>
</evidence>
<dbReference type="AlphaFoldDB" id="V4ARY4"/>
<dbReference type="GeneID" id="20229804"/>
<dbReference type="GO" id="GO:0043069">
    <property type="term" value="P:negative regulation of programmed cell death"/>
    <property type="evidence" value="ECO:0007669"/>
    <property type="project" value="TreeGrafter"/>
</dbReference>
<feature type="transmembrane region" description="Helical" evidence="6">
    <location>
        <begin position="345"/>
        <end position="365"/>
    </location>
</feature>
<keyword evidence="2 6" id="KW-0812">Transmembrane</keyword>
<dbReference type="RefSeq" id="XP_009051478.1">
    <property type="nucleotide sequence ID" value="XM_009053230.1"/>
</dbReference>
<keyword evidence="9" id="KW-1185">Reference proteome</keyword>
<feature type="transmembrane region" description="Helical" evidence="6">
    <location>
        <begin position="288"/>
        <end position="310"/>
    </location>
</feature>
<feature type="domain" description="TM7S3/TM198-like" evidence="7">
    <location>
        <begin position="266"/>
        <end position="472"/>
    </location>
</feature>
<dbReference type="EMBL" id="KB201304">
    <property type="protein sequence ID" value="ESO97620.1"/>
    <property type="molecule type" value="Genomic_DNA"/>
</dbReference>
<protein>
    <recommendedName>
        <fullName evidence="7">TM7S3/TM198-like domain-containing protein</fullName>
    </recommendedName>
</protein>
<gene>
    <name evidence="8" type="ORF">LOTGIDRAFT_103944</name>
</gene>
<dbReference type="Pfam" id="PF13886">
    <property type="entry name" value="TM7S3_TM198"/>
    <property type="match status" value="1"/>
</dbReference>
<feature type="transmembrane region" description="Helical" evidence="6">
    <location>
        <begin position="454"/>
        <end position="472"/>
    </location>
</feature>
<sequence length="539" mass="61512">MNFLISEILLKEGQITDVSLYDDVTTVVHILDNSVKDINYIVLEIHSQVYNVTVSMVPDFKLYDETVSGRDIGIITKYPKAPAVHWFVNTSSIQVVQSLMLITYIKQNEPIPGGCNQIMNLENDANLLLSYTKYWTAVHYQWSNTAIENDCESSETQKLLEYDVYVYFLKEASLGGEYYKKGIKNMMGKENIMKNGRKLLTMTNDMRTVSNFSMSSINGQGVIYSIIVRQTNFGTSSSYISMVSYGCDLLKQTCDIKIDKSEYVIGALSAIIGLGLCFCGHRFFKTELFIFGFLTFSIIFFLIFSIYTNYINTDVLIPLGCSCGIIGGLLAVLFWWYFGIPVLSVLFVGLVGGYLFSAIIFFTPFGNLSYWHTEFNYWMTFVCGLLLYTLVLLCFTKTLNIVTCAFVGSYLLCLFLDILLKTTLKLILLNNFNKAIIKDYLMVHIVTPFQLNDIILVSTWLILMIVGITVQFKQSKGYPPFPPCPRILRRRRLEQEVNRLRTMEQYNNERTPLISGNDQPPSYTQIASAPQRQELYQPT</sequence>
<feature type="transmembrane region" description="Helical" evidence="6">
    <location>
        <begin position="402"/>
        <end position="420"/>
    </location>
</feature>
<feature type="transmembrane region" description="Helical" evidence="6">
    <location>
        <begin position="377"/>
        <end position="395"/>
    </location>
</feature>
<dbReference type="Pfam" id="PF25992">
    <property type="entry name" value="Ig_TM7SF3_N"/>
    <property type="match status" value="1"/>
</dbReference>
<dbReference type="Proteomes" id="UP000030746">
    <property type="component" value="Unassembled WGS sequence"/>
</dbReference>
<keyword evidence="3 6" id="KW-1133">Transmembrane helix</keyword>
<dbReference type="STRING" id="225164.V4ARY4"/>
<dbReference type="PANTHER" id="PTHR15937">
    <property type="entry name" value="TRANSMEMBRANE 7 SUPERFAMILY MEMBER 3"/>
    <property type="match status" value="1"/>
</dbReference>
<feature type="transmembrane region" description="Helical" evidence="6">
    <location>
        <begin position="316"/>
        <end position="338"/>
    </location>
</feature>
<accession>V4ARY4</accession>
<keyword evidence="4 6" id="KW-0472">Membrane</keyword>
<name>V4ARY4_LOTGI</name>
<dbReference type="OrthoDB" id="5967337at2759"/>
<evidence type="ECO:0000256" key="3">
    <source>
        <dbReference type="ARBA" id="ARBA00022989"/>
    </source>
</evidence>